<proteinExistence type="predicted"/>
<dbReference type="PROSITE" id="PS00018">
    <property type="entry name" value="EF_HAND_1"/>
    <property type="match status" value="1"/>
</dbReference>
<dbReference type="InterPro" id="IPR011992">
    <property type="entry name" value="EF-hand-dom_pair"/>
</dbReference>
<evidence type="ECO:0000313" key="6">
    <source>
        <dbReference type="Proteomes" id="UP000438429"/>
    </source>
</evidence>
<dbReference type="SUPFAM" id="SSF47473">
    <property type="entry name" value="EF-hand"/>
    <property type="match status" value="1"/>
</dbReference>
<dbReference type="GO" id="GO:0005509">
    <property type="term" value="F:calcium ion binding"/>
    <property type="evidence" value="ECO:0007669"/>
    <property type="project" value="InterPro"/>
</dbReference>
<evidence type="ECO:0000256" key="1">
    <source>
        <dbReference type="ARBA" id="ARBA00022723"/>
    </source>
</evidence>
<dbReference type="PROSITE" id="PS50222">
    <property type="entry name" value="EF_HAND_2"/>
    <property type="match status" value="1"/>
</dbReference>
<dbReference type="InterPro" id="IPR002048">
    <property type="entry name" value="EF_hand_dom"/>
</dbReference>
<organism evidence="5 6">
    <name type="scientific">Scophthalmus maximus</name>
    <name type="common">Turbot</name>
    <name type="synonym">Psetta maxima</name>
    <dbReference type="NCBI Taxonomy" id="52904"/>
    <lineage>
        <taxon>Eukaryota</taxon>
        <taxon>Metazoa</taxon>
        <taxon>Chordata</taxon>
        <taxon>Craniata</taxon>
        <taxon>Vertebrata</taxon>
        <taxon>Euteleostomi</taxon>
        <taxon>Actinopterygii</taxon>
        <taxon>Neopterygii</taxon>
        <taxon>Teleostei</taxon>
        <taxon>Neoteleostei</taxon>
        <taxon>Acanthomorphata</taxon>
        <taxon>Carangaria</taxon>
        <taxon>Pleuronectiformes</taxon>
        <taxon>Pleuronectoidei</taxon>
        <taxon>Scophthalmidae</taxon>
        <taxon>Scophthalmus</taxon>
    </lineage>
</organism>
<feature type="compositionally biased region" description="Polar residues" evidence="3">
    <location>
        <begin position="193"/>
        <end position="203"/>
    </location>
</feature>
<feature type="compositionally biased region" description="Basic residues" evidence="3">
    <location>
        <begin position="48"/>
        <end position="66"/>
    </location>
</feature>
<keyword evidence="1" id="KW-0479">Metal-binding</keyword>
<dbReference type="InterPro" id="IPR018247">
    <property type="entry name" value="EF_Hand_1_Ca_BS"/>
</dbReference>
<dbReference type="Proteomes" id="UP000438429">
    <property type="component" value="Unassembled WGS sequence"/>
</dbReference>
<gene>
    <name evidence="5" type="ORF">F2P81_015524</name>
</gene>
<evidence type="ECO:0000256" key="2">
    <source>
        <dbReference type="ARBA" id="ARBA00022837"/>
    </source>
</evidence>
<feature type="compositionally biased region" description="Basic and acidic residues" evidence="3">
    <location>
        <begin position="175"/>
        <end position="192"/>
    </location>
</feature>
<feature type="region of interest" description="Disordered" evidence="3">
    <location>
        <begin position="38"/>
        <end position="68"/>
    </location>
</feature>
<feature type="region of interest" description="Disordered" evidence="3">
    <location>
        <begin position="170"/>
        <end position="203"/>
    </location>
</feature>
<dbReference type="AlphaFoldDB" id="A0A6A4SQD2"/>
<accession>A0A6A4SQD2</accession>
<dbReference type="Gene3D" id="1.10.238.10">
    <property type="entry name" value="EF-hand"/>
    <property type="match status" value="1"/>
</dbReference>
<evidence type="ECO:0000259" key="4">
    <source>
        <dbReference type="PROSITE" id="PS50222"/>
    </source>
</evidence>
<comment type="caution">
    <text evidence="5">The sequence shown here is derived from an EMBL/GenBank/DDBJ whole genome shotgun (WGS) entry which is preliminary data.</text>
</comment>
<name>A0A6A4SQD2_SCOMX</name>
<evidence type="ECO:0000256" key="3">
    <source>
        <dbReference type="SAM" id="MobiDB-lite"/>
    </source>
</evidence>
<reference evidence="5 6" key="1">
    <citation type="submission" date="2019-06" db="EMBL/GenBank/DDBJ databases">
        <title>Draft genomes of female and male turbot (Scophthalmus maximus).</title>
        <authorList>
            <person name="Xu H."/>
            <person name="Xu X.-W."/>
            <person name="Shao C."/>
            <person name="Chen S."/>
        </authorList>
    </citation>
    <scope>NUCLEOTIDE SEQUENCE [LARGE SCALE GENOMIC DNA]</scope>
    <source>
        <strain evidence="5">Ysfricsl-2016a</strain>
        <tissue evidence="5">Blood</tissue>
    </source>
</reference>
<evidence type="ECO:0000313" key="5">
    <source>
        <dbReference type="EMBL" id="KAF0033234.1"/>
    </source>
</evidence>
<dbReference type="EMBL" id="VEVO01000013">
    <property type="protein sequence ID" value="KAF0033234.1"/>
    <property type="molecule type" value="Genomic_DNA"/>
</dbReference>
<protein>
    <recommendedName>
        <fullName evidence="4">EF-hand domain-containing protein</fullName>
    </recommendedName>
</protein>
<keyword evidence="2" id="KW-0106">Calcium</keyword>
<sequence>MRRKKKCQWTDHRRSAGSMIPVREIWLNRIHEERKNCCLPGPNMPTNTKKKKQRLRKPAKDKRTKKNQVSMEKSCEAFRSNRSEFEGFLDQMTQWFSDHQQQVDQHFSLEDKDQSGSVNLKDFELGLTTLSAPCQQLQLRLLTELLKTNDNNTISYQDLKRQLQRLSSTEVDVSSSKRRDDQLLNPDKDRTTENSCLMSRATL</sequence>
<feature type="domain" description="EF-hand" evidence="4">
    <location>
        <begin position="98"/>
        <end position="133"/>
    </location>
</feature>